<dbReference type="InterPro" id="IPR001734">
    <property type="entry name" value="Na/solute_symporter"/>
</dbReference>
<comment type="subcellular location">
    <subcellularLocation>
        <location evidence="1">Membrane</location>
        <topology evidence="1">Multi-pass membrane protein</topology>
    </subcellularLocation>
</comment>
<feature type="transmembrane region" description="Helical" evidence="7">
    <location>
        <begin position="190"/>
        <end position="207"/>
    </location>
</feature>
<sequence length="694" mass="76865">MNNNIGNLSVADICVIAAYFCGVVIVGIWSMFQSKRGTIDGYFLAGRFMTFLPVGMSLFASNIGSEHLIGLAGSGAAAGISVGAFELNALAFLQLLAFVFLPVYIASGVCTLPEYIHKRFGGNRIRIFLSVLSVLLYIFTKISVNMYSGALFIQQSVGWNLYVSILGLLALTGLCTVTGGLAAVIYLDTFMAFIMIGGVTVMTYIGFHKIGGYNELRIKYMNAVPDEVLAGNTTCGIPRPDSFILLRDPINSDLPWPGFLLGQSTASIWYWCADQVIVQRALAAKSLSHAQGGAVIAGYIKIIPLFTMVMPGMISRILFPNDIACVDPEKCLAICGSKAGCSNIALPKLVLEILPSGLRGVMLAVMMAALMSDLTSIFNSASALFTMDIYKNLRKHASTRELMIVGRLFVLVLCIISVLWVPILKDLQGGQLFIYIQAVSSYFAPPIAAVYLIAILWKRSNEVGTFWALIVGFIIGIIRMGLDFSHPTPGCNEPDKRPAIIKHVHYFYFAFILFVVTSIVCIVLSLVTDAPHPEQLIRTTIWTKHDSTIRGDEIKEEHDMDEIDENEMKSRNLCDEELEFHSYVDVIGSRDTGLTVPLVKHSSCWKRVFYFVCGFSQNVREEKKSIVEQHEHWRDIISLKQRPLAKAFLHIQCFIILSVCLFLQIYFSVPDGKPTKPTIIIPDPLFNYNRSRSL</sequence>
<dbReference type="InterPro" id="IPR038377">
    <property type="entry name" value="Na/Glc_symporter_sf"/>
</dbReference>
<organism evidence="8 9">
    <name type="scientific">Hydra vulgaris</name>
    <name type="common">Hydra</name>
    <name type="synonym">Hydra attenuata</name>
    <dbReference type="NCBI Taxonomy" id="6087"/>
    <lineage>
        <taxon>Eukaryota</taxon>
        <taxon>Metazoa</taxon>
        <taxon>Cnidaria</taxon>
        <taxon>Hydrozoa</taxon>
        <taxon>Hydroidolina</taxon>
        <taxon>Anthoathecata</taxon>
        <taxon>Aplanulata</taxon>
        <taxon>Hydridae</taxon>
        <taxon>Hydra</taxon>
    </lineage>
</organism>
<reference evidence="9" key="1">
    <citation type="submission" date="2025-08" db="UniProtKB">
        <authorList>
            <consortium name="RefSeq"/>
        </authorList>
    </citation>
    <scope>IDENTIFICATION</scope>
</reference>
<evidence type="ECO:0000256" key="5">
    <source>
        <dbReference type="ARBA" id="ARBA00023136"/>
    </source>
</evidence>
<dbReference type="PROSITE" id="PS50283">
    <property type="entry name" value="NA_SOLUT_SYMP_3"/>
    <property type="match status" value="1"/>
</dbReference>
<keyword evidence="8" id="KW-1185">Reference proteome</keyword>
<evidence type="ECO:0000256" key="7">
    <source>
        <dbReference type="SAM" id="Phobius"/>
    </source>
</evidence>
<evidence type="ECO:0000256" key="1">
    <source>
        <dbReference type="ARBA" id="ARBA00004141"/>
    </source>
</evidence>
<evidence type="ECO:0000313" key="9">
    <source>
        <dbReference type="RefSeq" id="XP_065657530.1"/>
    </source>
</evidence>
<name>A0ABM4C7E5_HYDVU</name>
<proteinExistence type="inferred from homology"/>
<feature type="transmembrane region" description="Helical" evidence="7">
    <location>
        <begin position="127"/>
        <end position="147"/>
    </location>
</feature>
<feature type="transmembrane region" description="Helical" evidence="7">
    <location>
        <begin position="91"/>
        <end position="115"/>
    </location>
</feature>
<dbReference type="PANTHER" id="PTHR11819">
    <property type="entry name" value="SOLUTE CARRIER FAMILY 5"/>
    <property type="match status" value="1"/>
</dbReference>
<protein>
    <submittedName>
        <fullName evidence="9">Sodium/mannose cotransporter SLC5A10 isoform X2</fullName>
    </submittedName>
</protein>
<gene>
    <name evidence="9" type="primary">LOC100205446</name>
</gene>
<dbReference type="GeneID" id="100205446"/>
<feature type="transmembrane region" description="Helical" evidence="7">
    <location>
        <begin position="464"/>
        <end position="482"/>
    </location>
</feature>
<dbReference type="Pfam" id="PF00474">
    <property type="entry name" value="SSF"/>
    <property type="match status" value="1"/>
</dbReference>
<dbReference type="PANTHER" id="PTHR11819:SF150">
    <property type="entry name" value="SODIUM_MYO-INOSITOL COTRANSPORTER"/>
    <property type="match status" value="1"/>
</dbReference>
<feature type="transmembrane region" description="Helical" evidence="7">
    <location>
        <begin position="68"/>
        <end position="85"/>
    </location>
</feature>
<keyword evidence="5 7" id="KW-0472">Membrane</keyword>
<keyword evidence="3 7" id="KW-0812">Transmembrane</keyword>
<evidence type="ECO:0000256" key="4">
    <source>
        <dbReference type="ARBA" id="ARBA00022989"/>
    </source>
</evidence>
<feature type="transmembrane region" description="Helical" evidence="7">
    <location>
        <begin position="7"/>
        <end position="29"/>
    </location>
</feature>
<feature type="transmembrane region" description="Helical" evidence="7">
    <location>
        <begin position="433"/>
        <end position="457"/>
    </location>
</feature>
<feature type="transmembrane region" description="Helical" evidence="7">
    <location>
        <begin position="294"/>
        <end position="314"/>
    </location>
</feature>
<evidence type="ECO:0000313" key="8">
    <source>
        <dbReference type="Proteomes" id="UP001652625"/>
    </source>
</evidence>
<feature type="transmembrane region" description="Helical" evidence="7">
    <location>
        <begin position="159"/>
        <end position="183"/>
    </location>
</feature>
<feature type="transmembrane region" description="Helical" evidence="7">
    <location>
        <begin position="402"/>
        <end position="421"/>
    </location>
</feature>
<feature type="transmembrane region" description="Helical" evidence="7">
    <location>
        <begin position="506"/>
        <end position="528"/>
    </location>
</feature>
<feature type="transmembrane region" description="Helical" evidence="7">
    <location>
        <begin position="361"/>
        <end position="390"/>
    </location>
</feature>
<feature type="transmembrane region" description="Helical" evidence="7">
    <location>
        <begin position="647"/>
        <end position="667"/>
    </location>
</feature>
<dbReference type="RefSeq" id="XP_065657530.1">
    <property type="nucleotide sequence ID" value="XM_065801458.1"/>
</dbReference>
<dbReference type="NCBIfam" id="TIGR00813">
    <property type="entry name" value="sss"/>
    <property type="match status" value="1"/>
</dbReference>
<dbReference type="Proteomes" id="UP001652625">
    <property type="component" value="Chromosome 07"/>
</dbReference>
<evidence type="ECO:0000256" key="3">
    <source>
        <dbReference type="ARBA" id="ARBA00022692"/>
    </source>
</evidence>
<keyword evidence="4 7" id="KW-1133">Transmembrane helix</keyword>
<dbReference type="Gene3D" id="1.20.1730.10">
    <property type="entry name" value="Sodium/glucose cotransporter"/>
    <property type="match status" value="1"/>
</dbReference>
<comment type="similarity">
    <text evidence="2 6">Belongs to the sodium:solute symporter (SSF) (TC 2.A.21) family.</text>
</comment>
<feature type="transmembrane region" description="Helical" evidence="7">
    <location>
        <begin position="41"/>
        <end position="61"/>
    </location>
</feature>
<accession>A0ABM4C7E5</accession>
<evidence type="ECO:0000256" key="6">
    <source>
        <dbReference type="RuleBase" id="RU362091"/>
    </source>
</evidence>
<evidence type="ECO:0000256" key="2">
    <source>
        <dbReference type="ARBA" id="ARBA00006434"/>
    </source>
</evidence>